<dbReference type="EMBL" id="CATNWA010006469">
    <property type="protein sequence ID" value="CAI9552155.1"/>
    <property type="molecule type" value="Genomic_DNA"/>
</dbReference>
<evidence type="ECO:0000256" key="1">
    <source>
        <dbReference type="SAM" id="MobiDB-lite"/>
    </source>
</evidence>
<keyword evidence="5" id="KW-1185">Reference proteome</keyword>
<evidence type="ECO:0000256" key="2">
    <source>
        <dbReference type="SAM" id="SignalP"/>
    </source>
</evidence>
<dbReference type="Gene3D" id="2.60.40.10">
    <property type="entry name" value="Immunoglobulins"/>
    <property type="match status" value="1"/>
</dbReference>
<dbReference type="Proteomes" id="UP001162483">
    <property type="component" value="Unassembled WGS sequence"/>
</dbReference>
<keyword evidence="2" id="KW-0732">Signal</keyword>
<sequence>MSWSALLITSLLFCSCTNCAAQVSVTQPAAQSVSPGDTATLSCTLIGFSIGDRWVRWFQQKTGERPRYLLEYYSDTNKNQEPGSLIGSLDPKTPPRTQDI</sequence>
<evidence type="ECO:0000313" key="5">
    <source>
        <dbReference type="Proteomes" id="UP001162483"/>
    </source>
</evidence>
<proteinExistence type="predicted"/>
<protein>
    <recommendedName>
        <fullName evidence="3">Immunoglobulin V-set domain-containing protein</fullName>
    </recommendedName>
</protein>
<dbReference type="InterPro" id="IPR013783">
    <property type="entry name" value="Ig-like_fold"/>
</dbReference>
<feature type="chain" id="PRO_5046059045" description="Immunoglobulin V-set domain-containing protein" evidence="2">
    <location>
        <begin position="22"/>
        <end position="100"/>
    </location>
</feature>
<dbReference type="PANTHER" id="PTHR23267">
    <property type="entry name" value="IMMUNOGLOBULIN LIGHT CHAIN"/>
    <property type="match status" value="1"/>
</dbReference>
<feature type="signal peptide" evidence="2">
    <location>
        <begin position="1"/>
        <end position="21"/>
    </location>
</feature>
<dbReference type="InterPro" id="IPR050150">
    <property type="entry name" value="IgV_Light_Chain"/>
</dbReference>
<organism evidence="4 5">
    <name type="scientific">Staurois parvus</name>
    <dbReference type="NCBI Taxonomy" id="386267"/>
    <lineage>
        <taxon>Eukaryota</taxon>
        <taxon>Metazoa</taxon>
        <taxon>Chordata</taxon>
        <taxon>Craniata</taxon>
        <taxon>Vertebrata</taxon>
        <taxon>Euteleostomi</taxon>
        <taxon>Amphibia</taxon>
        <taxon>Batrachia</taxon>
        <taxon>Anura</taxon>
        <taxon>Neobatrachia</taxon>
        <taxon>Ranoidea</taxon>
        <taxon>Ranidae</taxon>
        <taxon>Staurois</taxon>
    </lineage>
</organism>
<gene>
    <name evidence="4" type="ORF">SPARVUS_LOCUS3841614</name>
</gene>
<accession>A0ABN9BWP2</accession>
<evidence type="ECO:0000313" key="4">
    <source>
        <dbReference type="EMBL" id="CAI9552155.1"/>
    </source>
</evidence>
<reference evidence="4" key="1">
    <citation type="submission" date="2023-05" db="EMBL/GenBank/DDBJ databases">
        <authorList>
            <person name="Stuckert A."/>
        </authorList>
    </citation>
    <scope>NUCLEOTIDE SEQUENCE</scope>
</reference>
<dbReference type="InterPro" id="IPR036179">
    <property type="entry name" value="Ig-like_dom_sf"/>
</dbReference>
<feature type="region of interest" description="Disordered" evidence="1">
    <location>
        <begin position="77"/>
        <end position="100"/>
    </location>
</feature>
<evidence type="ECO:0000259" key="3">
    <source>
        <dbReference type="Pfam" id="PF07686"/>
    </source>
</evidence>
<name>A0ABN9BWP2_9NEOB</name>
<comment type="caution">
    <text evidence="4">The sequence shown here is derived from an EMBL/GenBank/DDBJ whole genome shotgun (WGS) entry which is preliminary data.</text>
</comment>
<dbReference type="Pfam" id="PF07686">
    <property type="entry name" value="V-set"/>
    <property type="match status" value="1"/>
</dbReference>
<feature type="domain" description="Immunoglobulin V-set" evidence="3">
    <location>
        <begin position="26"/>
        <end position="82"/>
    </location>
</feature>
<dbReference type="InterPro" id="IPR013106">
    <property type="entry name" value="Ig_V-set"/>
</dbReference>
<dbReference type="SUPFAM" id="SSF48726">
    <property type="entry name" value="Immunoglobulin"/>
    <property type="match status" value="1"/>
</dbReference>